<dbReference type="InterPro" id="IPR013783">
    <property type="entry name" value="Ig-like_fold"/>
</dbReference>
<dbReference type="PROSITE" id="PS50011">
    <property type="entry name" value="PROTEIN_KINASE_DOM"/>
    <property type="match status" value="1"/>
</dbReference>
<keyword evidence="3 6" id="KW-0547">Nucleotide-binding</keyword>
<evidence type="ECO:0000256" key="6">
    <source>
        <dbReference type="PROSITE-ProRule" id="PRU10141"/>
    </source>
</evidence>
<feature type="compositionally biased region" description="Basic residues" evidence="7">
    <location>
        <begin position="1597"/>
        <end position="1606"/>
    </location>
</feature>
<dbReference type="SUPFAM" id="SSF48726">
    <property type="entry name" value="Immunoglobulin"/>
    <property type="match status" value="1"/>
</dbReference>
<reference evidence="10 11" key="1">
    <citation type="journal article" date="2019" name="PLoS Pathog.">
        <title>Genome sequence of the bovine parasite Schistosoma bovis Tanzania.</title>
        <authorList>
            <person name="Oey H."/>
            <person name="Zakrzewski M."/>
            <person name="Gobert G."/>
            <person name="Gravermann K."/>
            <person name="Stoye J."/>
            <person name="Jones M."/>
            <person name="Mcmanus D."/>
            <person name="Krause L."/>
        </authorList>
    </citation>
    <scope>NUCLEOTIDE SEQUENCE [LARGE SCALE GENOMIC DNA]</scope>
    <source>
        <strain evidence="10 11">TAN1997</strain>
    </source>
</reference>
<dbReference type="GO" id="GO:0005634">
    <property type="term" value="C:nucleus"/>
    <property type="evidence" value="ECO:0007669"/>
    <property type="project" value="TreeGrafter"/>
</dbReference>
<keyword evidence="1" id="KW-0723">Serine/threonine-protein kinase</keyword>
<dbReference type="Pfam" id="PF07679">
    <property type="entry name" value="I-set"/>
    <property type="match status" value="1"/>
</dbReference>
<evidence type="ECO:0000256" key="4">
    <source>
        <dbReference type="ARBA" id="ARBA00022777"/>
    </source>
</evidence>
<feature type="domain" description="Protein kinase" evidence="8">
    <location>
        <begin position="1244"/>
        <end position="1577"/>
    </location>
</feature>
<gene>
    <name evidence="10" type="ORF">DC041_0002281</name>
</gene>
<proteinExistence type="predicted"/>
<dbReference type="InterPro" id="IPR007110">
    <property type="entry name" value="Ig-like_dom"/>
</dbReference>
<sequence length="1627" mass="185827">MEGDINKTNENRFKQWFNRTFKMSLKPFVRDHTKSLPTTPNTIEDENHHILNYTIDSKALSMKAMAFRDKHCGLNEAPEFMGVLQSEYHIMPIRNKEISSNHEMIFVFEPILLYCYVQSTAQDVVFIWQKDSIEIKPSDRIDIFSQDTATQLRINCPNLSDNGDYDCIAMNPEGKCSTHTRIFIEAQEPYGKTTNPTLSCPKMEDSVNLHNVQKDSSEHDDDFSLANDLENSSKHILHQSPLRRISFRRTVCYSKCLTEEKENNTSNKIKDLSLKFNSLSECENIILLNDKHIGSRRYQENNKGWKYNSFRYLRSYDMNQANNFVQLSNSDKYDHHNNNNIDCNILNILSVKEQINSHYSHSTKSINNPSQKINYSNSLYKDENIPLENAITKSNTCKRRYRSSGLLTNEYSEFSDYLQYYYDEQQQERKIINHNNNIHKSRIRNRQSYATDTLCSVKNDDDQWKLLPKIIFNKLDKLSASNLQRTNSSGMSKSSTTSNMKSVNEFPFNCNHLNVNHLSAAGSSISDIVVHSGWQSPKSKSSQISLNDIDFYPVNNIKLIEVRMRNTSSKENQKNSISDVVQEIVMQYVEASQSYHSSFDQEDLNYKCVNKISSNNSEQIKPMVTDTTCQSHQNQISIEQTSQVLDNNKDNETVICKSSSSNNRNENISDIRRQNSVSISDCDESGNLSVYECSRNTHNQATIKQSSLGIPICNNLRTDKIYFSKGPSSRDDNKMLNDSLIKGSSESISQTLENLPIEQPPTEPIKRRPNISSILIDKKLKSSPECIKENLSVSPTEKATTNELLTEPCKRKTSEQYQYPEKVKRLTRSRKYIKEQHKPSNIENMFLNRDGIYLNDNLNESTKTFNVSKANCDMISKCETPAQSSYSGIICTSQTINNTNSNHMKDDIHPSPYEHGQIHQSKVYELMQKFQISSKTACLSPSKQIINRIPRLNNENVTKPDDLIDKTFYSSIGVDKMITNQILNNSNKMNMRSKTSSSSSSSSSLSSSSAAAVSTSPNQFQKTSGIKHLPLASSNYNNLEINNNQCGVQMEQPVHQSTKYQSSNKHYDGITHNFTNNQTIGITESVNSTFNDKHFTLNITDGNMGSSKPHLKKYSAYTREEPKEIQSKIIKREAYVNTKKIRPEEKSSGLPTETSENRVMLQKPLSQNPQLMDDTLKPSKFPSTKPVEPFNKPVSLSNKSIPDLSNMKCISVENSLTPKSDPIESIDYPLKINTFKNVNPTDHYEEIAVLGYGTYGHVIKCFEKKTGHIFAAKKFKILRLKRYQGELMEVAILRSVGKHPQIAHLHAAYEYNLHCTLITEFGTYGHVIKCFEKKTGHIFAAKKFKILRLKRYQGELMEVAILRSVGKHPQIAHLHAAYEYNLHCTLITEFVPGGALYNRIEKEGSLDEAITVSIIRQILLGLKHLQDCSVIHRDLKPENLMMVQASGYRLKIIDFGLAVFYQSSQCTPIPAGTLTYIAPETQNCDPQSYTTDLWSVAVIAYEILAGITPFEIPQDGCRDRILTNQEISLNITHVRYDFDDPGIVDVSNEAKDFIKQILVRDPKKRPSVHQCLNHPWMAMREEDRPLVKRTVSLFRHSTRKKPKGYRIKTQTTQKRDPHNSADPITIQ</sequence>
<dbReference type="InterPro" id="IPR000719">
    <property type="entry name" value="Prot_kinase_dom"/>
</dbReference>
<evidence type="ECO:0000256" key="3">
    <source>
        <dbReference type="ARBA" id="ARBA00022741"/>
    </source>
</evidence>
<keyword evidence="5 6" id="KW-0067">ATP-binding</keyword>
<keyword evidence="4" id="KW-0418">Kinase</keyword>
<dbReference type="InterPro" id="IPR036179">
    <property type="entry name" value="Ig-like_dom_sf"/>
</dbReference>
<feature type="region of interest" description="Disordered" evidence="7">
    <location>
        <begin position="985"/>
        <end position="1021"/>
    </location>
</feature>
<evidence type="ECO:0000313" key="10">
    <source>
        <dbReference type="EMBL" id="RTG85208.1"/>
    </source>
</evidence>
<feature type="region of interest" description="Disordered" evidence="7">
    <location>
        <begin position="1597"/>
        <end position="1627"/>
    </location>
</feature>
<dbReference type="PROSITE" id="PS00108">
    <property type="entry name" value="PROTEIN_KINASE_ST"/>
    <property type="match status" value="1"/>
</dbReference>
<dbReference type="InterPro" id="IPR008271">
    <property type="entry name" value="Ser/Thr_kinase_AS"/>
</dbReference>
<evidence type="ECO:0000256" key="2">
    <source>
        <dbReference type="ARBA" id="ARBA00022679"/>
    </source>
</evidence>
<evidence type="ECO:0000259" key="8">
    <source>
        <dbReference type="PROSITE" id="PS50011"/>
    </source>
</evidence>
<evidence type="ECO:0000256" key="7">
    <source>
        <dbReference type="SAM" id="MobiDB-lite"/>
    </source>
</evidence>
<dbReference type="GO" id="GO:0005524">
    <property type="term" value="F:ATP binding"/>
    <property type="evidence" value="ECO:0007669"/>
    <property type="project" value="UniProtKB-UniRule"/>
</dbReference>
<organism evidence="10 11">
    <name type="scientific">Schistosoma bovis</name>
    <name type="common">Blood fluke</name>
    <dbReference type="NCBI Taxonomy" id="6184"/>
    <lineage>
        <taxon>Eukaryota</taxon>
        <taxon>Metazoa</taxon>
        <taxon>Spiralia</taxon>
        <taxon>Lophotrochozoa</taxon>
        <taxon>Platyhelminthes</taxon>
        <taxon>Trematoda</taxon>
        <taxon>Digenea</taxon>
        <taxon>Strigeidida</taxon>
        <taxon>Schistosomatoidea</taxon>
        <taxon>Schistosomatidae</taxon>
        <taxon>Schistosoma</taxon>
    </lineage>
</organism>
<accession>A0A430QBX3</accession>
<evidence type="ECO:0000313" key="11">
    <source>
        <dbReference type="Proteomes" id="UP000290809"/>
    </source>
</evidence>
<dbReference type="SMART" id="SM00220">
    <property type="entry name" value="S_TKc"/>
    <property type="match status" value="1"/>
</dbReference>
<comment type="caution">
    <text evidence="10">The sequence shown here is derived from an EMBL/GenBank/DDBJ whole genome shotgun (WGS) entry which is preliminary data.</text>
</comment>
<evidence type="ECO:0000259" key="9">
    <source>
        <dbReference type="PROSITE" id="PS50835"/>
    </source>
</evidence>
<name>A0A430QBX3_SCHBO</name>
<dbReference type="GO" id="GO:0035556">
    <property type="term" value="P:intracellular signal transduction"/>
    <property type="evidence" value="ECO:0007669"/>
    <property type="project" value="TreeGrafter"/>
</dbReference>
<dbReference type="InterPro" id="IPR011009">
    <property type="entry name" value="Kinase-like_dom_sf"/>
</dbReference>
<dbReference type="SUPFAM" id="SSF56112">
    <property type="entry name" value="Protein kinase-like (PK-like)"/>
    <property type="match status" value="2"/>
</dbReference>
<dbReference type="PROSITE" id="PS50835">
    <property type="entry name" value="IG_LIKE"/>
    <property type="match status" value="1"/>
</dbReference>
<dbReference type="GO" id="GO:0004674">
    <property type="term" value="F:protein serine/threonine kinase activity"/>
    <property type="evidence" value="ECO:0007669"/>
    <property type="project" value="UniProtKB-KW"/>
</dbReference>
<evidence type="ECO:0000256" key="1">
    <source>
        <dbReference type="ARBA" id="ARBA00022527"/>
    </source>
</evidence>
<evidence type="ECO:0000256" key="5">
    <source>
        <dbReference type="ARBA" id="ARBA00022840"/>
    </source>
</evidence>
<protein>
    <recommendedName>
        <fullName evidence="12">Serine/threonine kinase</fullName>
    </recommendedName>
</protein>
<dbReference type="GO" id="GO:0043065">
    <property type="term" value="P:positive regulation of apoptotic process"/>
    <property type="evidence" value="ECO:0007669"/>
    <property type="project" value="TreeGrafter"/>
</dbReference>
<dbReference type="Proteomes" id="UP000290809">
    <property type="component" value="Unassembled WGS sequence"/>
</dbReference>
<dbReference type="PANTHER" id="PTHR24342">
    <property type="entry name" value="SERINE/THREONINE-PROTEIN KINASE 17"/>
    <property type="match status" value="1"/>
</dbReference>
<dbReference type="Gene3D" id="3.30.200.20">
    <property type="entry name" value="Phosphorylase Kinase, domain 1"/>
    <property type="match status" value="2"/>
</dbReference>
<evidence type="ECO:0008006" key="12">
    <source>
        <dbReference type="Google" id="ProtNLM"/>
    </source>
</evidence>
<dbReference type="InterPro" id="IPR017441">
    <property type="entry name" value="Protein_kinase_ATP_BS"/>
</dbReference>
<dbReference type="Gene3D" id="2.60.40.10">
    <property type="entry name" value="Immunoglobulins"/>
    <property type="match status" value="1"/>
</dbReference>
<dbReference type="EMBL" id="QMKO01002016">
    <property type="protein sequence ID" value="RTG85208.1"/>
    <property type="molecule type" value="Genomic_DNA"/>
</dbReference>
<keyword evidence="2" id="KW-0808">Transferase</keyword>
<dbReference type="PROSITE" id="PS00107">
    <property type="entry name" value="PROTEIN_KINASE_ATP"/>
    <property type="match status" value="1"/>
</dbReference>
<dbReference type="Gene3D" id="1.10.510.10">
    <property type="entry name" value="Transferase(Phosphotransferase) domain 1"/>
    <property type="match status" value="1"/>
</dbReference>
<feature type="domain" description="Ig-like" evidence="9">
    <location>
        <begin position="78"/>
        <end position="183"/>
    </location>
</feature>
<feature type="binding site" evidence="6">
    <location>
        <position position="1274"/>
    </location>
    <ligand>
        <name>ATP</name>
        <dbReference type="ChEBI" id="CHEBI:30616"/>
    </ligand>
</feature>
<dbReference type="Pfam" id="PF00069">
    <property type="entry name" value="Pkinase"/>
    <property type="match status" value="2"/>
</dbReference>
<dbReference type="STRING" id="6184.A0A430QBX3"/>
<feature type="compositionally biased region" description="Low complexity" evidence="7">
    <location>
        <begin position="993"/>
        <end position="1016"/>
    </location>
</feature>
<dbReference type="InterPro" id="IPR013098">
    <property type="entry name" value="Ig_I-set"/>
</dbReference>
<dbReference type="PANTHER" id="PTHR24342:SF20">
    <property type="entry name" value="MYOSIN LIGHT CHAIN KINASE, SMOOTH MUSCLE"/>
    <property type="match status" value="1"/>
</dbReference>
<keyword evidence="11" id="KW-1185">Reference proteome</keyword>